<keyword evidence="2" id="KW-0645">Protease</keyword>
<evidence type="ECO:0000313" key="3">
    <source>
        <dbReference type="Proteomes" id="UP000203229"/>
    </source>
</evidence>
<dbReference type="GO" id="GO:0006508">
    <property type="term" value="P:proteolysis"/>
    <property type="evidence" value="ECO:0007669"/>
    <property type="project" value="UniProtKB-KW"/>
</dbReference>
<evidence type="ECO:0000259" key="1">
    <source>
        <dbReference type="Pfam" id="PF00082"/>
    </source>
</evidence>
<dbReference type="OrthoDB" id="9759014at2"/>
<feature type="domain" description="Peptidase S8/S53" evidence="1">
    <location>
        <begin position="308"/>
        <end position="536"/>
    </location>
</feature>
<dbReference type="Proteomes" id="UP000203229">
    <property type="component" value="Chromosome"/>
</dbReference>
<protein>
    <submittedName>
        <fullName evidence="2">Serine protease</fullName>
    </submittedName>
</protein>
<dbReference type="KEGG" id="scou:SCORR_v1c06030"/>
<dbReference type="Gene3D" id="3.40.50.200">
    <property type="entry name" value="Peptidase S8/S53 domain"/>
    <property type="match status" value="1"/>
</dbReference>
<gene>
    <name evidence="2" type="ORF">SCORR_v1c06030</name>
</gene>
<name>A0A222EPD1_9MOLU</name>
<dbReference type="RefSeq" id="WP_094049050.1">
    <property type="nucleotide sequence ID" value="NZ_CP022535.1"/>
</dbReference>
<dbReference type="EMBL" id="CP022535">
    <property type="protein sequence ID" value="ASP28375.1"/>
    <property type="molecule type" value="Genomic_DNA"/>
</dbReference>
<dbReference type="SUPFAM" id="SSF52743">
    <property type="entry name" value="Subtilisin-like"/>
    <property type="match status" value="1"/>
</dbReference>
<dbReference type="InterPro" id="IPR036852">
    <property type="entry name" value="Peptidase_S8/S53_dom_sf"/>
</dbReference>
<accession>A0A222EPD1</accession>
<reference evidence="2 3" key="1">
    <citation type="submission" date="2017-07" db="EMBL/GenBank/DDBJ databases">
        <title>Complete genome sequence of Spiroplasma corruscae EC-1 (DSM 19793).</title>
        <authorList>
            <person name="Tsai Y.-M."/>
            <person name="Lo W.-S."/>
            <person name="Kuo C.-H."/>
        </authorList>
    </citation>
    <scope>NUCLEOTIDE SEQUENCE [LARGE SCALE GENOMIC DNA]</scope>
    <source>
        <strain evidence="2 3">EC-1</strain>
    </source>
</reference>
<dbReference type="AlphaFoldDB" id="A0A222EPD1"/>
<keyword evidence="3" id="KW-1185">Reference proteome</keyword>
<sequence length="742" mass="86101">MKLIRYKSPYQPSKKPAGGGIDYLKWDLSLNKLIELQVMIKNVLNQFTYFESDFNLMPIKIRFGRLLPKTDRIELIFKNNDKSPKQIGSYYIFENKKIIDQIDIVYSCSREDIENTLNNLNELIDLWPQRLINKIIYYKNQYIIISSKNKKDKMPEEKNYKNKINDKINEYVKQNNLKKFANYYNEFYKILKLEITNQRAFTEGQIITFFDIDSFENILKKLKIKEVEIEESIIVLEKFINLDKITLNKIVELYPFLISNASRDLKIEVSNNYNNINKRISIDKGLKTNGVIGVIDSYGSFSNGWESYVDYVEEPFPNIKGFNFQKNYSHGTSVSTLIIGHDIINPKYKDDLGVFKVKLFGILPLDPINMFYFMKKIDNIIKNNSRDIKIWNLSINSENDSNGISLLGQYFDILQKKYNVLFIVSAGNNEKELSAGADSLSAITVGSLFEDKNGILRKTSYSGSKEIFGRFIKPNTYEISNDIYNEESSNNFQYTIDSEGYLTWEDGTSFSAPLTARKCCYLMNEYKLSLESVKAIINLLSEISEYKIPNILFDNNTESILLIVEGVIKPKEDKFIEIILPTFENEKLKQDFTYGIGLSYFVVPSYKLGDEYSSINLEFKITNMNIKGGWDDIFKSKGTSKTSGKNATEVDLIKHFKKYDPNKVLINKDFINPKGYARKTDKFYLRVSCSDLFSRNDQEINYGCAIVLKEKMHASLINFELLNIDNIIEEEINQEIIEIIEV</sequence>
<organism evidence="2 3">
    <name type="scientific">Spiroplasma corruscae</name>
    <dbReference type="NCBI Taxonomy" id="216934"/>
    <lineage>
        <taxon>Bacteria</taxon>
        <taxon>Bacillati</taxon>
        <taxon>Mycoplasmatota</taxon>
        <taxon>Mollicutes</taxon>
        <taxon>Entomoplasmatales</taxon>
        <taxon>Spiroplasmataceae</taxon>
        <taxon>Spiroplasma</taxon>
    </lineage>
</organism>
<proteinExistence type="predicted"/>
<dbReference type="Pfam" id="PF00082">
    <property type="entry name" value="Peptidase_S8"/>
    <property type="match status" value="1"/>
</dbReference>
<dbReference type="GO" id="GO:0004252">
    <property type="term" value="F:serine-type endopeptidase activity"/>
    <property type="evidence" value="ECO:0007669"/>
    <property type="project" value="InterPro"/>
</dbReference>
<evidence type="ECO:0000313" key="2">
    <source>
        <dbReference type="EMBL" id="ASP28375.1"/>
    </source>
</evidence>
<keyword evidence="2" id="KW-0378">Hydrolase</keyword>
<dbReference type="InterPro" id="IPR000209">
    <property type="entry name" value="Peptidase_S8/S53_dom"/>
</dbReference>